<dbReference type="CDD" id="cd06171">
    <property type="entry name" value="Sigma70_r4"/>
    <property type="match status" value="1"/>
</dbReference>
<sequence>MQRELSQKLQRESSLLEIAHVLGENPGKVAEYFSLAADTKSLDQPTRSEGDATYADNLASTDSVDPSDGLQYEDLREALQLVLNDLPEREKEVMRMRFGLGGGENATLEEVGQAFNITRERVRQIEVRTLFRLRHVTASAALRDFVE</sequence>
<dbReference type="InterPro" id="IPR014284">
    <property type="entry name" value="RNA_pol_sigma-70_dom"/>
</dbReference>
<dbReference type="PANTHER" id="PTHR30603">
    <property type="entry name" value="RNA POLYMERASE SIGMA FACTOR RPO"/>
    <property type="match status" value="1"/>
</dbReference>
<gene>
    <name evidence="3" type="ORF">UFOPK4422_01728</name>
</gene>
<dbReference type="NCBIfam" id="TIGR02937">
    <property type="entry name" value="sigma70-ECF"/>
    <property type="match status" value="1"/>
</dbReference>
<reference evidence="3" key="1">
    <citation type="submission" date="2020-05" db="EMBL/GenBank/DDBJ databases">
        <authorList>
            <person name="Chiriac C."/>
            <person name="Salcher M."/>
            <person name="Ghai R."/>
            <person name="Kavagutti S V."/>
        </authorList>
    </citation>
    <scope>NUCLEOTIDE SEQUENCE</scope>
</reference>
<feature type="domain" description="RNA polymerase sigma-70" evidence="2">
    <location>
        <begin position="107"/>
        <end position="133"/>
    </location>
</feature>
<dbReference type="PROSITE" id="PS00716">
    <property type="entry name" value="SIGMA70_2"/>
    <property type="match status" value="1"/>
</dbReference>
<dbReference type="Gene3D" id="1.10.10.10">
    <property type="entry name" value="Winged helix-like DNA-binding domain superfamily/Winged helix DNA-binding domain"/>
    <property type="match status" value="2"/>
</dbReference>
<dbReference type="Pfam" id="PF04545">
    <property type="entry name" value="Sigma70_r4"/>
    <property type="match status" value="1"/>
</dbReference>
<dbReference type="GO" id="GO:0006352">
    <property type="term" value="P:DNA-templated transcription initiation"/>
    <property type="evidence" value="ECO:0007669"/>
    <property type="project" value="InterPro"/>
</dbReference>
<dbReference type="EMBL" id="CAFBRX010000265">
    <property type="protein sequence ID" value="CAB5137726.1"/>
    <property type="molecule type" value="Genomic_DNA"/>
</dbReference>
<dbReference type="GO" id="GO:0003700">
    <property type="term" value="F:DNA-binding transcription factor activity"/>
    <property type="evidence" value="ECO:0007669"/>
    <property type="project" value="InterPro"/>
</dbReference>
<dbReference type="PANTHER" id="PTHR30603:SF47">
    <property type="entry name" value="RNA POLYMERASE SIGMA FACTOR SIGD, CHLOROPLASTIC"/>
    <property type="match status" value="1"/>
</dbReference>
<dbReference type="InterPro" id="IPR007624">
    <property type="entry name" value="RNA_pol_sigma70_r3"/>
</dbReference>
<organism evidence="3">
    <name type="scientific">freshwater metagenome</name>
    <dbReference type="NCBI Taxonomy" id="449393"/>
    <lineage>
        <taxon>unclassified sequences</taxon>
        <taxon>metagenomes</taxon>
        <taxon>ecological metagenomes</taxon>
    </lineage>
</organism>
<dbReference type="InterPro" id="IPR036388">
    <property type="entry name" value="WH-like_DNA-bd_sf"/>
</dbReference>
<proteinExistence type="predicted"/>
<dbReference type="InterPro" id="IPR007630">
    <property type="entry name" value="RNA_pol_sigma70_r4"/>
</dbReference>
<dbReference type="Pfam" id="PF04539">
    <property type="entry name" value="Sigma70_r3"/>
    <property type="match status" value="1"/>
</dbReference>
<name>A0A6J7W2I4_9ZZZZ</name>
<dbReference type="PRINTS" id="PR00046">
    <property type="entry name" value="SIGMA70FCT"/>
</dbReference>
<evidence type="ECO:0000256" key="1">
    <source>
        <dbReference type="SAM" id="MobiDB-lite"/>
    </source>
</evidence>
<dbReference type="InterPro" id="IPR000943">
    <property type="entry name" value="RNA_pol_sigma70"/>
</dbReference>
<dbReference type="InterPro" id="IPR013324">
    <property type="entry name" value="RNA_pol_sigma_r3/r4-like"/>
</dbReference>
<evidence type="ECO:0000259" key="2">
    <source>
        <dbReference type="PROSITE" id="PS00716"/>
    </source>
</evidence>
<feature type="region of interest" description="Disordered" evidence="1">
    <location>
        <begin position="40"/>
        <end position="69"/>
    </location>
</feature>
<dbReference type="InterPro" id="IPR050239">
    <property type="entry name" value="Sigma-70_RNA_pol_init_factors"/>
</dbReference>
<evidence type="ECO:0000313" key="3">
    <source>
        <dbReference type="EMBL" id="CAB5137726.1"/>
    </source>
</evidence>
<dbReference type="AlphaFoldDB" id="A0A6J7W2I4"/>
<dbReference type="SUPFAM" id="SSF88659">
    <property type="entry name" value="Sigma3 and sigma4 domains of RNA polymerase sigma factors"/>
    <property type="match status" value="2"/>
</dbReference>
<protein>
    <submittedName>
        <fullName evidence="3">Unannotated protein</fullName>
    </submittedName>
</protein>
<accession>A0A6J7W2I4</accession>